<dbReference type="AlphaFoldDB" id="A0A1Y1UAV7"/>
<sequence length="201" mass="22380">MMKIFPDFSEGVLEASTSFRNLLSGVETAQFKVLLFGSLKAIDDEASKLTTEYEEGLKANGYDQGNLDALSSAFLYSLNQQDSVKGLIQEANTYQEYVPNILGPLAIDTRLAESAVFACDDATELWDGYDDLKLNEEEESELLRLQDQRVLWEKLPDDATKASQLSAFLSETEVTRFGKLQARKNLATRWKEAEGLDTGTA</sequence>
<dbReference type="RefSeq" id="XP_021869379.1">
    <property type="nucleotide sequence ID" value="XM_022016703.1"/>
</dbReference>
<protein>
    <submittedName>
        <fullName evidence="1">Uncharacterized protein</fullName>
    </submittedName>
</protein>
<reference evidence="1 2" key="1">
    <citation type="submission" date="2017-03" db="EMBL/GenBank/DDBJ databases">
        <title>Widespread Adenine N6-methylation of Active Genes in Fungi.</title>
        <authorList>
            <consortium name="DOE Joint Genome Institute"/>
            <person name="Mondo S.J."/>
            <person name="Dannebaum R.O."/>
            <person name="Kuo R.C."/>
            <person name="Louie K.B."/>
            <person name="Bewick A.J."/>
            <person name="Labutti K."/>
            <person name="Haridas S."/>
            <person name="Kuo A."/>
            <person name="Salamov A."/>
            <person name="Ahrendt S.R."/>
            <person name="Lau R."/>
            <person name="Bowen B.P."/>
            <person name="Lipzen A."/>
            <person name="Sullivan W."/>
            <person name="Andreopoulos W.B."/>
            <person name="Clum A."/>
            <person name="Lindquist E."/>
            <person name="Daum C."/>
            <person name="Northen T.R."/>
            <person name="Ramamoorthy G."/>
            <person name="Schmitz R.J."/>
            <person name="Gryganskyi A."/>
            <person name="Culley D."/>
            <person name="Magnuson J."/>
            <person name="James T.Y."/>
            <person name="O'Malley M.A."/>
            <person name="Stajich J.E."/>
            <person name="Spatafora J.W."/>
            <person name="Visel A."/>
            <person name="Grigoriev I.V."/>
        </authorList>
    </citation>
    <scope>NUCLEOTIDE SEQUENCE [LARGE SCALE GENOMIC DNA]</scope>
    <source>
        <strain evidence="1 2">NRRL Y-17943</strain>
    </source>
</reference>
<dbReference type="InParanoid" id="A0A1Y1UAV7"/>
<organism evidence="1 2">
    <name type="scientific">Kockovaella imperatae</name>
    <dbReference type="NCBI Taxonomy" id="4999"/>
    <lineage>
        <taxon>Eukaryota</taxon>
        <taxon>Fungi</taxon>
        <taxon>Dikarya</taxon>
        <taxon>Basidiomycota</taxon>
        <taxon>Agaricomycotina</taxon>
        <taxon>Tremellomycetes</taxon>
        <taxon>Tremellales</taxon>
        <taxon>Cuniculitremaceae</taxon>
        <taxon>Kockovaella</taxon>
    </lineage>
</organism>
<dbReference type="EMBL" id="NBSH01000012">
    <property type="protein sequence ID" value="ORX35163.1"/>
    <property type="molecule type" value="Genomic_DNA"/>
</dbReference>
<name>A0A1Y1UAV7_9TREE</name>
<accession>A0A1Y1UAV7</accession>
<evidence type="ECO:0000313" key="1">
    <source>
        <dbReference type="EMBL" id="ORX35163.1"/>
    </source>
</evidence>
<dbReference type="GeneID" id="33558512"/>
<gene>
    <name evidence="1" type="ORF">BD324DRAFT_634091</name>
</gene>
<evidence type="ECO:0000313" key="2">
    <source>
        <dbReference type="Proteomes" id="UP000193218"/>
    </source>
</evidence>
<comment type="caution">
    <text evidence="1">The sequence shown here is derived from an EMBL/GenBank/DDBJ whole genome shotgun (WGS) entry which is preliminary data.</text>
</comment>
<proteinExistence type="predicted"/>
<dbReference type="Proteomes" id="UP000193218">
    <property type="component" value="Unassembled WGS sequence"/>
</dbReference>
<keyword evidence="2" id="KW-1185">Reference proteome</keyword>